<name>A0A543CES8_9ACTN</name>
<dbReference type="Proteomes" id="UP000316096">
    <property type="component" value="Unassembled WGS sequence"/>
</dbReference>
<evidence type="ECO:0000313" key="2">
    <source>
        <dbReference type="Proteomes" id="UP000316096"/>
    </source>
</evidence>
<comment type="caution">
    <text evidence="1">The sequence shown here is derived from an EMBL/GenBank/DDBJ whole genome shotgun (WGS) entry which is preliminary data.</text>
</comment>
<keyword evidence="2" id="KW-1185">Reference proteome</keyword>
<dbReference type="RefSeq" id="WP_141953910.1">
    <property type="nucleotide sequence ID" value="NZ_VFOZ01000001.1"/>
</dbReference>
<evidence type="ECO:0000313" key="1">
    <source>
        <dbReference type="EMBL" id="TQL95589.1"/>
    </source>
</evidence>
<dbReference type="AlphaFoldDB" id="A0A543CES8"/>
<proteinExistence type="predicted"/>
<gene>
    <name evidence="1" type="ORF">FB559_1097</name>
</gene>
<accession>A0A543CES8</accession>
<organism evidence="1 2">
    <name type="scientific">Actinoallomurus bryophytorum</name>
    <dbReference type="NCBI Taxonomy" id="1490222"/>
    <lineage>
        <taxon>Bacteria</taxon>
        <taxon>Bacillati</taxon>
        <taxon>Actinomycetota</taxon>
        <taxon>Actinomycetes</taxon>
        <taxon>Streptosporangiales</taxon>
        <taxon>Thermomonosporaceae</taxon>
        <taxon>Actinoallomurus</taxon>
    </lineage>
</organism>
<dbReference type="EMBL" id="VFOZ01000001">
    <property type="protein sequence ID" value="TQL95589.1"/>
    <property type="molecule type" value="Genomic_DNA"/>
</dbReference>
<reference evidence="1 2" key="1">
    <citation type="submission" date="2019-06" db="EMBL/GenBank/DDBJ databases">
        <title>Sequencing the genomes of 1000 actinobacteria strains.</title>
        <authorList>
            <person name="Klenk H.-P."/>
        </authorList>
    </citation>
    <scope>NUCLEOTIDE SEQUENCE [LARGE SCALE GENOMIC DNA]</scope>
    <source>
        <strain evidence="1 2">DSM 102200</strain>
    </source>
</reference>
<sequence>MTPPPIEPEHIEKEQKMSLLSIELSQERIREAERDAVRRRGLAQARAARRARRDAELTAVRLRRLFTTR</sequence>
<protein>
    <submittedName>
        <fullName evidence="1">Uncharacterized protein</fullName>
    </submittedName>
</protein>